<evidence type="ECO:0008006" key="5">
    <source>
        <dbReference type="Google" id="ProtNLM"/>
    </source>
</evidence>
<keyword evidence="4" id="KW-1185">Reference proteome</keyword>
<dbReference type="PANTHER" id="PTHR22089">
    <property type="entry name" value="MIRROR-IMAGE POLYDACTYLY GENE 1 PROTEIN"/>
    <property type="match status" value="1"/>
</dbReference>
<reference evidence="3 4" key="2">
    <citation type="submission" date="2019-01" db="EMBL/GenBank/DDBJ databases">
        <title>A chromosome length genome reference of the Java medaka (oryzias javanicus).</title>
        <authorList>
            <person name="Herpin A."/>
            <person name="Takehana Y."/>
            <person name="Naruse K."/>
            <person name="Ansai S."/>
            <person name="Kawaguchi M."/>
        </authorList>
    </citation>
    <scope>NUCLEOTIDE SEQUENCE [LARGE SCALE GENOMIC DNA]</scope>
    <source>
        <strain evidence="3">RS831</strain>
        <tissue evidence="3">Whole body</tissue>
    </source>
</reference>
<gene>
    <name evidence="3" type="ORF">OJAV_G00218620</name>
</gene>
<evidence type="ECO:0000313" key="3">
    <source>
        <dbReference type="EMBL" id="RVE57685.1"/>
    </source>
</evidence>
<evidence type="ECO:0000313" key="4">
    <source>
        <dbReference type="Proteomes" id="UP000283210"/>
    </source>
</evidence>
<feature type="coiled-coil region" evidence="1">
    <location>
        <begin position="322"/>
        <end position="428"/>
    </location>
</feature>
<evidence type="ECO:0000256" key="2">
    <source>
        <dbReference type="SAM" id="MobiDB-lite"/>
    </source>
</evidence>
<feature type="compositionally biased region" description="Acidic residues" evidence="2">
    <location>
        <begin position="1"/>
        <end position="10"/>
    </location>
</feature>
<keyword evidence="1" id="KW-0175">Coiled coil</keyword>
<dbReference type="AlphaFoldDB" id="A0A437C4R4"/>
<organism evidence="3 4">
    <name type="scientific">Oryzias javanicus</name>
    <name type="common">Javanese ricefish</name>
    <name type="synonym">Aplocheilus javanicus</name>
    <dbReference type="NCBI Taxonomy" id="123683"/>
    <lineage>
        <taxon>Eukaryota</taxon>
        <taxon>Metazoa</taxon>
        <taxon>Chordata</taxon>
        <taxon>Craniata</taxon>
        <taxon>Vertebrata</taxon>
        <taxon>Euteleostomi</taxon>
        <taxon>Actinopterygii</taxon>
        <taxon>Neopterygii</taxon>
        <taxon>Teleostei</taxon>
        <taxon>Neoteleostei</taxon>
        <taxon>Acanthomorphata</taxon>
        <taxon>Ovalentaria</taxon>
        <taxon>Atherinomorphae</taxon>
        <taxon>Beloniformes</taxon>
        <taxon>Adrianichthyidae</taxon>
        <taxon>Oryziinae</taxon>
        <taxon>Oryzias</taxon>
    </lineage>
</organism>
<proteinExistence type="predicted"/>
<reference evidence="3 4" key="1">
    <citation type="submission" date="2018-11" db="EMBL/GenBank/DDBJ databases">
        <authorList>
            <person name="Lopez-Roques C."/>
            <person name="Donnadieu C."/>
            <person name="Bouchez O."/>
            <person name="Klopp C."/>
            <person name="Cabau C."/>
            <person name="Zahm M."/>
        </authorList>
    </citation>
    <scope>NUCLEOTIDE SEQUENCE [LARGE SCALE GENOMIC DNA]</scope>
    <source>
        <strain evidence="3">RS831</strain>
        <tissue evidence="3">Whole body</tissue>
    </source>
</reference>
<feature type="region of interest" description="Disordered" evidence="2">
    <location>
        <begin position="1"/>
        <end position="170"/>
    </location>
</feature>
<evidence type="ECO:0000256" key="1">
    <source>
        <dbReference type="SAM" id="Coils"/>
    </source>
</evidence>
<dbReference type="EMBL" id="CM012458">
    <property type="protein sequence ID" value="RVE57685.1"/>
    <property type="molecule type" value="Genomic_DNA"/>
</dbReference>
<dbReference type="OrthoDB" id="6426880at2759"/>
<protein>
    <recommendedName>
        <fullName evidence="5">Mirror-image polydactyly gene 1 protein</fullName>
    </recommendedName>
</protein>
<name>A0A437C4R4_ORYJA</name>
<dbReference type="Proteomes" id="UP000283210">
    <property type="component" value="Chromosome 22"/>
</dbReference>
<accession>A0A437C4R4</accession>
<dbReference type="InterPro" id="IPR026175">
    <property type="entry name" value="MIPOL1"/>
</dbReference>
<dbReference type="PANTHER" id="PTHR22089:SF2">
    <property type="entry name" value="MIRROR-IMAGE POLYDACTYLY GENE 1 PROTEIN"/>
    <property type="match status" value="1"/>
</dbReference>
<sequence>MTNTNEEEEIQTSKHTLKLKTEPKGGTDTLETSLDVPGEAAVSSWTPSKELRDSLVDMYRSNPGVNEELRRRLPSPSRQNPVSGDRSENFLNPEPQDRPEALPEASSPSPAPPPFSGPPGEMEVDTPPSRSSSPEASRDPAHDSATPVSPPLRAHLDSPRQSRAAAHPQDKNLSLLLKELDALRKLNNKLQEQLVQKEKELHVKEVDEELREEQREAQGWDRPTSLLEEVLAAQKDRDQALMSRLLLANEERDEALLRVRRLQQAAESENVPLQDTDADLDELLRSVCEADSAQEVQQFGSVLVQRLLSARQRRSDITAQEMKAVMEERDRSVVKCKRLEEELLQHREQQASQEEILRLQLERDAAVEEKRRLEAEIRDLRADRRVQDPGCRSSLAEAPPLLIQLQQLSREKQNVEAELQRCQKAELEACERVRRLERLVEVLRRKVGTGSLRAVT</sequence>
<feature type="coiled-coil region" evidence="1">
    <location>
        <begin position="173"/>
        <end position="216"/>
    </location>
</feature>